<evidence type="ECO:0000313" key="3">
    <source>
        <dbReference type="EMBL" id="MDZ5461137.1"/>
    </source>
</evidence>
<dbReference type="InterPro" id="IPR006311">
    <property type="entry name" value="TAT_signal"/>
</dbReference>
<dbReference type="Pfam" id="PF03401">
    <property type="entry name" value="TctC"/>
    <property type="match status" value="1"/>
</dbReference>
<dbReference type="SUPFAM" id="SSF53850">
    <property type="entry name" value="Periplasmic binding protein-like II"/>
    <property type="match status" value="1"/>
</dbReference>
<dbReference type="InterPro" id="IPR005064">
    <property type="entry name" value="BUG"/>
</dbReference>
<evidence type="ECO:0000256" key="2">
    <source>
        <dbReference type="SAM" id="SignalP"/>
    </source>
</evidence>
<dbReference type="EMBL" id="JAXOJX010000098">
    <property type="protein sequence ID" value="MDZ5461137.1"/>
    <property type="molecule type" value="Genomic_DNA"/>
</dbReference>
<dbReference type="RefSeq" id="WP_322468392.1">
    <property type="nucleotide sequence ID" value="NZ_JAXOJX010000098.1"/>
</dbReference>
<keyword evidence="4" id="KW-1185">Reference proteome</keyword>
<reference evidence="3 4" key="1">
    <citation type="submission" date="2023-11" db="EMBL/GenBank/DDBJ databases">
        <title>Draft genome of Azohydromonas lata strain H1 (DSM1123), a polyhydroxyalkanoate producer.</title>
        <authorList>
            <person name="Traversa D."/>
            <person name="D'Addabbo P."/>
            <person name="Pazzani C."/>
            <person name="Manzari C."/>
            <person name="Chiara M."/>
            <person name="Scrascia M."/>
        </authorList>
    </citation>
    <scope>NUCLEOTIDE SEQUENCE [LARGE SCALE GENOMIC DNA]</scope>
    <source>
        <strain evidence="3 4">H1</strain>
    </source>
</reference>
<protein>
    <submittedName>
        <fullName evidence="3">Tripartite tricarboxylate transporter substrate binding protein</fullName>
    </submittedName>
</protein>
<dbReference type="CDD" id="cd07012">
    <property type="entry name" value="PBP2_Bug_TTT"/>
    <property type="match status" value="1"/>
</dbReference>
<sequence>MNLSRRRALAGLALGTTLGAAAWPAAAQGGTAGYPTKPVRLIVPVGAGAAPDVVARLMAERLGALWKQTLIVDNKPGAGGIPGMSALAHAPADGYTLGFVPAAMATITPLIYKNPQFNPDTDLTPIATVGTSPLLLVTPASSGIKTLAELARHAKAQPGKVNFAAPQSNSLPHLAGEMVSRAGQMQLFFIPYPSPPAAVTAVLSGDALLTADGLPGLLPHIKAGRLRALAVTSDKRLPGFEDIPTVAETYPSFEAIGWFSLFAPAGVPTAVAEQLNRDVARVMQAPELVARLAEMGIYPRTGSVAEAREFYQAQRGSMKRIVAELGLQAQ</sequence>
<feature type="signal peptide" evidence="2">
    <location>
        <begin position="1"/>
        <end position="27"/>
    </location>
</feature>
<proteinExistence type="inferred from homology"/>
<keyword evidence="2" id="KW-0732">Signal</keyword>
<comment type="caution">
    <text evidence="3">The sequence shown here is derived from an EMBL/GenBank/DDBJ whole genome shotgun (WGS) entry which is preliminary data.</text>
</comment>
<dbReference type="Gene3D" id="3.40.190.150">
    <property type="entry name" value="Bordetella uptake gene, domain 1"/>
    <property type="match status" value="1"/>
</dbReference>
<dbReference type="Proteomes" id="UP001293718">
    <property type="component" value="Unassembled WGS sequence"/>
</dbReference>
<feature type="chain" id="PRO_5047416191" evidence="2">
    <location>
        <begin position="28"/>
        <end position="330"/>
    </location>
</feature>
<dbReference type="PIRSF" id="PIRSF017082">
    <property type="entry name" value="YflP"/>
    <property type="match status" value="1"/>
</dbReference>
<comment type="similarity">
    <text evidence="1">Belongs to the UPF0065 (bug) family.</text>
</comment>
<dbReference type="PROSITE" id="PS51318">
    <property type="entry name" value="TAT"/>
    <property type="match status" value="1"/>
</dbReference>
<dbReference type="PANTHER" id="PTHR42928:SF5">
    <property type="entry name" value="BLR1237 PROTEIN"/>
    <property type="match status" value="1"/>
</dbReference>
<dbReference type="PANTHER" id="PTHR42928">
    <property type="entry name" value="TRICARBOXYLATE-BINDING PROTEIN"/>
    <property type="match status" value="1"/>
</dbReference>
<dbReference type="Gene3D" id="3.40.190.10">
    <property type="entry name" value="Periplasmic binding protein-like II"/>
    <property type="match status" value="1"/>
</dbReference>
<organism evidence="3 4">
    <name type="scientific">Azohydromonas lata</name>
    <dbReference type="NCBI Taxonomy" id="45677"/>
    <lineage>
        <taxon>Bacteria</taxon>
        <taxon>Pseudomonadati</taxon>
        <taxon>Pseudomonadota</taxon>
        <taxon>Betaproteobacteria</taxon>
        <taxon>Burkholderiales</taxon>
        <taxon>Sphaerotilaceae</taxon>
        <taxon>Azohydromonas</taxon>
    </lineage>
</organism>
<evidence type="ECO:0000256" key="1">
    <source>
        <dbReference type="ARBA" id="ARBA00006987"/>
    </source>
</evidence>
<name>A0ABU5IQF7_9BURK</name>
<gene>
    <name evidence="3" type="ORF">SM757_31650</name>
</gene>
<accession>A0ABU5IQF7</accession>
<evidence type="ECO:0000313" key="4">
    <source>
        <dbReference type="Proteomes" id="UP001293718"/>
    </source>
</evidence>
<dbReference type="InterPro" id="IPR042100">
    <property type="entry name" value="Bug_dom1"/>
</dbReference>